<dbReference type="Proteomes" id="UP000836404">
    <property type="component" value="Unassembled WGS sequence"/>
</dbReference>
<keyword evidence="3" id="KW-0378">Hydrolase</keyword>
<dbReference type="InterPro" id="IPR022894">
    <property type="entry name" value="Oligoribonuclease"/>
</dbReference>
<evidence type="ECO:0000313" key="7">
    <source>
        <dbReference type="Proteomes" id="UP000836404"/>
    </source>
</evidence>
<keyword evidence="2" id="KW-0540">Nuclease</keyword>
<comment type="caution">
    <text evidence="6">The sequence shown here is derived from an EMBL/GenBank/DDBJ whole genome shotgun (WGS) entry which is preliminary data.</text>
</comment>
<dbReference type="PANTHER" id="PTHR11046:SF0">
    <property type="entry name" value="OLIGORIBONUCLEASE, MITOCHONDRIAL"/>
    <property type="match status" value="1"/>
</dbReference>
<feature type="domain" description="Exonuclease" evidence="5">
    <location>
        <begin position="43"/>
        <end position="214"/>
    </location>
</feature>
<dbReference type="Pfam" id="PF00929">
    <property type="entry name" value="RNase_T"/>
    <property type="match status" value="1"/>
</dbReference>
<keyword evidence="4" id="KW-0269">Exonuclease</keyword>
<reference evidence="6 7" key="1">
    <citation type="submission" date="2020-10" db="EMBL/GenBank/DDBJ databases">
        <authorList>
            <person name="Sedaghatjoo S."/>
        </authorList>
    </citation>
    <scope>NUCLEOTIDE SEQUENCE [LARGE SCALE GENOMIC DNA]</scope>
    <source>
        <strain evidence="6 7">LLFL</strain>
    </source>
</reference>
<keyword evidence="7" id="KW-1185">Reference proteome</keyword>
<evidence type="ECO:0000256" key="2">
    <source>
        <dbReference type="ARBA" id="ARBA00022722"/>
    </source>
</evidence>
<accession>A0A9N8L7S1</accession>
<name>A0A9N8L7S1_9BASI</name>
<dbReference type="GO" id="GO:0003676">
    <property type="term" value="F:nucleic acid binding"/>
    <property type="evidence" value="ECO:0007669"/>
    <property type="project" value="InterPro"/>
</dbReference>
<dbReference type="GO" id="GO:0000175">
    <property type="term" value="F:3'-5'-RNA exonuclease activity"/>
    <property type="evidence" value="ECO:0007669"/>
    <property type="project" value="InterPro"/>
</dbReference>
<dbReference type="SMART" id="SM00479">
    <property type="entry name" value="EXOIII"/>
    <property type="match status" value="1"/>
</dbReference>
<dbReference type="SUPFAM" id="SSF53098">
    <property type="entry name" value="Ribonuclease H-like"/>
    <property type="match status" value="1"/>
</dbReference>
<evidence type="ECO:0000256" key="4">
    <source>
        <dbReference type="ARBA" id="ARBA00022839"/>
    </source>
</evidence>
<dbReference type="Gene3D" id="3.30.420.10">
    <property type="entry name" value="Ribonuclease H-like superfamily/Ribonuclease H"/>
    <property type="match status" value="1"/>
</dbReference>
<organism evidence="6 7">
    <name type="scientific">Tilletia laevis</name>
    <dbReference type="NCBI Taxonomy" id="157183"/>
    <lineage>
        <taxon>Eukaryota</taxon>
        <taxon>Fungi</taxon>
        <taxon>Dikarya</taxon>
        <taxon>Basidiomycota</taxon>
        <taxon>Ustilaginomycotina</taxon>
        <taxon>Exobasidiomycetes</taxon>
        <taxon>Tilletiales</taxon>
        <taxon>Tilletiaceae</taxon>
        <taxon>Tilletia</taxon>
    </lineage>
</organism>
<dbReference type="InterPro" id="IPR036397">
    <property type="entry name" value="RNaseH_sf"/>
</dbReference>
<dbReference type="InterPro" id="IPR013520">
    <property type="entry name" value="Ribonucl_H"/>
</dbReference>
<evidence type="ECO:0000256" key="1">
    <source>
        <dbReference type="ARBA" id="ARBA00009921"/>
    </source>
</evidence>
<gene>
    <name evidence="6" type="ORF">JKILLFL_G6504</name>
</gene>
<dbReference type="PANTHER" id="PTHR11046">
    <property type="entry name" value="OLIGORIBONUCLEASE, MITOCHONDRIAL"/>
    <property type="match status" value="1"/>
</dbReference>
<comment type="similarity">
    <text evidence="1">Belongs to the oligoribonuclease family.</text>
</comment>
<evidence type="ECO:0000259" key="5">
    <source>
        <dbReference type="SMART" id="SM00479"/>
    </source>
</evidence>
<dbReference type="NCBIfam" id="NF003765">
    <property type="entry name" value="PRK05359.1"/>
    <property type="match status" value="1"/>
</dbReference>
<dbReference type="CDD" id="cd06135">
    <property type="entry name" value="Orn"/>
    <property type="match status" value="1"/>
</dbReference>
<dbReference type="GO" id="GO:0005739">
    <property type="term" value="C:mitochondrion"/>
    <property type="evidence" value="ECO:0007669"/>
    <property type="project" value="TreeGrafter"/>
</dbReference>
<proteinExistence type="inferred from homology"/>
<evidence type="ECO:0000313" key="6">
    <source>
        <dbReference type="EMBL" id="CAD6898590.1"/>
    </source>
</evidence>
<dbReference type="AlphaFoldDB" id="A0A9N8L7S1"/>
<protein>
    <recommendedName>
        <fullName evidence="5">Exonuclease domain-containing protein</fullName>
    </recommendedName>
</protein>
<evidence type="ECO:0000256" key="3">
    <source>
        <dbReference type="ARBA" id="ARBA00022801"/>
    </source>
</evidence>
<sequence length="219" mass="24056">MAGPRPPINHAAAAAAAAKAPFVSSPIPPPAHKGAKMDQRDGALVWIDCEMTGLTDQDRIIEIACIVTDGDLQPVDAGIQYVIQTPKEVLDAMGDCHADISPWWEMPRTDRASWQSLTALCLDPTVAKPHDHVRAAVFAYVLDRIPVKSQACLAGNSVHADKVFLDREMPELTEHLSYRIVDQATLNKASEHRALSDIKGSIEELKHYKLKYFRTSGPK</sequence>
<dbReference type="EMBL" id="CAJHJF010000197">
    <property type="protein sequence ID" value="CAD6898590.1"/>
    <property type="molecule type" value="Genomic_DNA"/>
</dbReference>
<dbReference type="InterPro" id="IPR012337">
    <property type="entry name" value="RNaseH-like_sf"/>
</dbReference>